<evidence type="ECO:0000313" key="3">
    <source>
        <dbReference type="Proteomes" id="UP000094526"/>
    </source>
</evidence>
<dbReference type="VEuPathDB" id="FungiDB:CLCR_02348"/>
<evidence type="ECO:0000256" key="1">
    <source>
        <dbReference type="SAM" id="MobiDB-lite"/>
    </source>
</evidence>
<accession>A0A1C1CF97</accession>
<evidence type="ECO:0000313" key="2">
    <source>
        <dbReference type="EMBL" id="OCT47141.1"/>
    </source>
</evidence>
<protein>
    <submittedName>
        <fullName evidence="2">Uncharacterized protein</fullName>
    </submittedName>
</protein>
<dbReference type="OrthoDB" id="4120592at2759"/>
<dbReference type="Proteomes" id="UP000094526">
    <property type="component" value="Unassembled WGS sequence"/>
</dbReference>
<dbReference type="AlphaFoldDB" id="A0A1C1CF97"/>
<feature type="region of interest" description="Disordered" evidence="1">
    <location>
        <begin position="408"/>
        <end position="427"/>
    </location>
</feature>
<feature type="compositionally biased region" description="Polar residues" evidence="1">
    <location>
        <begin position="468"/>
        <end position="478"/>
    </location>
</feature>
<feature type="region of interest" description="Disordered" evidence="1">
    <location>
        <begin position="234"/>
        <end position="335"/>
    </location>
</feature>
<comment type="caution">
    <text evidence="2">The sequence shown here is derived from an EMBL/GenBank/DDBJ whole genome shotgun (WGS) entry which is preliminary data.</text>
</comment>
<feature type="region of interest" description="Disordered" evidence="1">
    <location>
        <begin position="445"/>
        <end position="488"/>
    </location>
</feature>
<dbReference type="VEuPathDB" id="FungiDB:G647_02289"/>
<proteinExistence type="predicted"/>
<dbReference type="EMBL" id="LGRB01000014">
    <property type="protein sequence ID" value="OCT47141.1"/>
    <property type="molecule type" value="Genomic_DNA"/>
</dbReference>
<feature type="region of interest" description="Disordered" evidence="1">
    <location>
        <begin position="39"/>
        <end position="140"/>
    </location>
</feature>
<reference evidence="3" key="1">
    <citation type="submission" date="2015-07" db="EMBL/GenBank/DDBJ databases">
        <authorList>
            <person name="Teixeira M.M."/>
            <person name="Souza R.C."/>
            <person name="Almeida L.G."/>
            <person name="Vicente V.A."/>
            <person name="de Hoog S."/>
            <person name="Bocca A.L."/>
            <person name="de Almeida S.R."/>
            <person name="Vasconcelos A.T."/>
            <person name="Felipe M.S."/>
        </authorList>
    </citation>
    <scope>NUCLEOTIDE SEQUENCE [LARGE SCALE GENOMIC DNA]</scope>
    <source>
        <strain evidence="3">KSF</strain>
    </source>
</reference>
<feature type="compositionally biased region" description="Polar residues" evidence="1">
    <location>
        <begin position="315"/>
        <end position="328"/>
    </location>
</feature>
<keyword evidence="3" id="KW-1185">Reference proteome</keyword>
<organism evidence="2 3">
    <name type="scientific">Cladophialophora carrionii</name>
    <dbReference type="NCBI Taxonomy" id="86049"/>
    <lineage>
        <taxon>Eukaryota</taxon>
        <taxon>Fungi</taxon>
        <taxon>Dikarya</taxon>
        <taxon>Ascomycota</taxon>
        <taxon>Pezizomycotina</taxon>
        <taxon>Eurotiomycetes</taxon>
        <taxon>Chaetothyriomycetidae</taxon>
        <taxon>Chaetothyriales</taxon>
        <taxon>Herpotrichiellaceae</taxon>
        <taxon>Cladophialophora</taxon>
    </lineage>
</organism>
<feature type="compositionally biased region" description="Pro residues" evidence="1">
    <location>
        <begin position="59"/>
        <end position="69"/>
    </location>
</feature>
<dbReference type="STRING" id="86049.A0A1C1CF97"/>
<feature type="region of interest" description="Disordered" evidence="1">
    <location>
        <begin position="350"/>
        <end position="369"/>
    </location>
</feature>
<gene>
    <name evidence="2" type="ORF">CLCR_02348</name>
</gene>
<feature type="compositionally biased region" description="Low complexity" evidence="1">
    <location>
        <begin position="286"/>
        <end position="304"/>
    </location>
</feature>
<sequence>MSSSDSFLSSSGPALGKWCWAGDCYTSSSCDTLNIRAGDFHRSPTRSTNSIFGFGPSSPRFPPPSPRSRPLPSAYTPVLRAADSPRRRRQYQIEPASPTEFVPFHYRRAPSPETPCRRRPASPPPPISSPRPVFCPATKRTPLPTGSVLLPARLSRPGGLTCRDIRRFPPISFSPPAIKITPLEPRPVAKRSPLSTASSVLPPRRVKYTGGLSVQDVLRLPPVLLSPDQICNRPKLPPFPGAPSNQQKKLPPRLPVVPPSPSGHGVRRVRVTKGSRFEHSTGSRASSSSDKFPSTSSALSSGSSPGDTVSRCWCSPSQQSSIDTQGDPSTPWEATAPHPLVQQILAILQGSANSSPPPPSLSPASLSPASARPDLPWFCDVPGCLAHPAARQSPSSGDLTIDSPRVRQVHSGKEDDDDNASHTSPFESSFPQALFQQFLGAIKTSGARKPASMSPSDRKSPPGDFVTDSPSRWSLSGDDNTRAEFDPDTGFVEDSFDSVYTPGDLSESPVPDSPTGSVICFRTEPTLRHYTALEPASSPGFFARCGQVLDTAVTKVASWVRSWF</sequence>
<feature type="compositionally biased region" description="Pro residues" evidence="1">
    <location>
        <begin position="252"/>
        <end position="261"/>
    </location>
</feature>
<name>A0A1C1CF97_9EURO</name>